<organism evidence="1 2">
    <name type="scientific">Coemansia nantahalensis</name>
    <dbReference type="NCBI Taxonomy" id="2789366"/>
    <lineage>
        <taxon>Eukaryota</taxon>
        <taxon>Fungi</taxon>
        <taxon>Fungi incertae sedis</taxon>
        <taxon>Zoopagomycota</taxon>
        <taxon>Kickxellomycotina</taxon>
        <taxon>Kickxellomycetes</taxon>
        <taxon>Kickxellales</taxon>
        <taxon>Kickxellaceae</taxon>
        <taxon>Coemansia</taxon>
    </lineage>
</organism>
<dbReference type="EMBL" id="JANBUJ010000144">
    <property type="protein sequence ID" value="KAJ2774040.1"/>
    <property type="molecule type" value="Genomic_DNA"/>
</dbReference>
<reference evidence="1" key="1">
    <citation type="submission" date="2022-07" db="EMBL/GenBank/DDBJ databases">
        <title>Phylogenomic reconstructions and comparative analyses of Kickxellomycotina fungi.</title>
        <authorList>
            <person name="Reynolds N.K."/>
            <person name="Stajich J.E."/>
            <person name="Barry K."/>
            <person name="Grigoriev I.V."/>
            <person name="Crous P."/>
            <person name="Smith M.E."/>
        </authorList>
    </citation>
    <scope>NUCLEOTIDE SEQUENCE</scope>
    <source>
        <strain evidence="1">CBS 109366</strain>
    </source>
</reference>
<evidence type="ECO:0000313" key="2">
    <source>
        <dbReference type="Proteomes" id="UP001140234"/>
    </source>
</evidence>
<comment type="caution">
    <text evidence="1">The sequence shown here is derived from an EMBL/GenBank/DDBJ whole genome shotgun (WGS) entry which is preliminary data.</text>
</comment>
<dbReference type="Proteomes" id="UP001140234">
    <property type="component" value="Unassembled WGS sequence"/>
</dbReference>
<gene>
    <name evidence="1" type="ORF">IWQ57_001006</name>
</gene>
<sequence length="92" mass="10344">MSDRPTAHHHLVIVQSMADMSDPMRQFAMLTVPYELLNALWDLADAGTAKIDGVSVSHAWMGVNLDTLTQRLNYELSEERTTCDRVQTVPTK</sequence>
<protein>
    <submittedName>
        <fullName evidence="1">Uncharacterized protein</fullName>
    </submittedName>
</protein>
<keyword evidence="2" id="KW-1185">Reference proteome</keyword>
<evidence type="ECO:0000313" key="1">
    <source>
        <dbReference type="EMBL" id="KAJ2774040.1"/>
    </source>
</evidence>
<accession>A0ACC1K660</accession>
<name>A0ACC1K660_9FUNG</name>
<proteinExistence type="predicted"/>